<gene>
    <name evidence="2" type="ORF">CDEST_14185</name>
</gene>
<dbReference type="RefSeq" id="XP_062786392.1">
    <property type="nucleotide sequence ID" value="XM_062930341.1"/>
</dbReference>
<dbReference type="Proteomes" id="UP001322277">
    <property type="component" value="Chromosome 9"/>
</dbReference>
<keyword evidence="3" id="KW-1185">Reference proteome</keyword>
<dbReference type="GeneID" id="87950685"/>
<keyword evidence="1" id="KW-0732">Signal</keyword>
<evidence type="ECO:0000313" key="2">
    <source>
        <dbReference type="EMBL" id="WQF89171.1"/>
    </source>
</evidence>
<name>A0AAX4J105_9PEZI</name>
<proteinExistence type="predicted"/>
<reference evidence="3" key="1">
    <citation type="journal article" date="2023" name="bioRxiv">
        <title>Complete genome of the Medicago anthracnose fungus, Colletotrichum destructivum, reveals a mini-chromosome-like region within a core chromosome.</title>
        <authorList>
            <person name="Lapalu N."/>
            <person name="Simon A."/>
            <person name="Lu A."/>
            <person name="Plaumann P.-L."/>
            <person name="Amselem J."/>
            <person name="Pigne S."/>
            <person name="Auger A."/>
            <person name="Koch C."/>
            <person name="Dallery J.-F."/>
            <person name="O'Connell R.J."/>
        </authorList>
    </citation>
    <scope>NUCLEOTIDE SEQUENCE [LARGE SCALE GENOMIC DNA]</scope>
    <source>
        <strain evidence="3">CBS 520.97</strain>
    </source>
</reference>
<evidence type="ECO:0000313" key="3">
    <source>
        <dbReference type="Proteomes" id="UP001322277"/>
    </source>
</evidence>
<organism evidence="2 3">
    <name type="scientific">Colletotrichum destructivum</name>
    <dbReference type="NCBI Taxonomy" id="34406"/>
    <lineage>
        <taxon>Eukaryota</taxon>
        <taxon>Fungi</taxon>
        <taxon>Dikarya</taxon>
        <taxon>Ascomycota</taxon>
        <taxon>Pezizomycotina</taxon>
        <taxon>Sordariomycetes</taxon>
        <taxon>Hypocreomycetidae</taxon>
        <taxon>Glomerellales</taxon>
        <taxon>Glomerellaceae</taxon>
        <taxon>Colletotrichum</taxon>
        <taxon>Colletotrichum destructivum species complex</taxon>
    </lineage>
</organism>
<evidence type="ECO:0000256" key="1">
    <source>
        <dbReference type="SAM" id="SignalP"/>
    </source>
</evidence>
<feature type="chain" id="PRO_5043556478" description="Celp0028 effector like protein" evidence="1">
    <location>
        <begin position="19"/>
        <end position="241"/>
    </location>
</feature>
<dbReference type="AlphaFoldDB" id="A0AAX4J105"/>
<dbReference type="EMBL" id="CP137313">
    <property type="protein sequence ID" value="WQF89171.1"/>
    <property type="molecule type" value="Genomic_DNA"/>
</dbReference>
<protein>
    <recommendedName>
        <fullName evidence="4">Celp0028 effector like protein</fullName>
    </recommendedName>
</protein>
<dbReference type="KEGG" id="cdet:87950685"/>
<accession>A0AAX4J105</accession>
<feature type="signal peptide" evidence="1">
    <location>
        <begin position="1"/>
        <end position="18"/>
    </location>
</feature>
<evidence type="ECO:0008006" key="4">
    <source>
        <dbReference type="Google" id="ProtNLM"/>
    </source>
</evidence>
<sequence length="241" mass="25138">MVSSTFLAAFGLAAAALAAPNRPRMLSADDVILLGHDGTPRIMKAAAYEALETAAAAPVSLSSYNTTTATESTTTPALARRGCEKSTEIQVTSDESFLNWDVAISPVASSRGNSAATIGVSAGFELGNSLAIGSEITIGNDVIGVSLGMDLDVSWSTSLETSLEYEVPDGLYGVIVSQPYVRRVAGNVLAGCTDSPLRTPFVADTYESQNYGALSWVKGVIRLCSSETYPIPYCIGQGAHK</sequence>